<protein>
    <submittedName>
        <fullName evidence="2">Uncharacterized protein</fullName>
    </submittedName>
</protein>
<reference evidence="2" key="2">
    <citation type="journal article" date="2010" name="Nature">
        <title>Comparative genomics reveals mobile pathogenicity chromosomes in Fusarium.</title>
        <authorList>
            <person name="Ma L.J."/>
            <person name="van der Does H.C."/>
            <person name="Borkovich K.A."/>
            <person name="Coleman J.J."/>
            <person name="Daboussi M.J."/>
            <person name="Di Pietro A."/>
            <person name="Dufresne M."/>
            <person name="Freitag M."/>
            <person name="Grabherr M."/>
            <person name="Henrissat B."/>
            <person name="Houterman P.M."/>
            <person name="Kang S."/>
            <person name="Shim W.B."/>
            <person name="Woloshuk C."/>
            <person name="Xie X."/>
            <person name="Xu J.R."/>
            <person name="Antoniw J."/>
            <person name="Baker S.E."/>
            <person name="Bluhm B.H."/>
            <person name="Breakspear A."/>
            <person name="Brown D.W."/>
            <person name="Butchko R.A."/>
            <person name="Chapman S."/>
            <person name="Coulson R."/>
            <person name="Coutinho P.M."/>
            <person name="Danchin E.G."/>
            <person name="Diener A."/>
            <person name="Gale L.R."/>
            <person name="Gardiner D.M."/>
            <person name="Goff S."/>
            <person name="Hammond-Kosack K.E."/>
            <person name="Hilburn K."/>
            <person name="Hua-Van A."/>
            <person name="Jonkers W."/>
            <person name="Kazan K."/>
            <person name="Kodira C.D."/>
            <person name="Koehrsen M."/>
            <person name="Kumar L."/>
            <person name="Lee Y.H."/>
            <person name="Li L."/>
            <person name="Manners J.M."/>
            <person name="Miranda-Saavedra D."/>
            <person name="Mukherjee M."/>
            <person name="Park G."/>
            <person name="Park J."/>
            <person name="Park S.Y."/>
            <person name="Proctor R.H."/>
            <person name="Regev A."/>
            <person name="Ruiz-Roldan M.C."/>
            <person name="Sain D."/>
            <person name="Sakthikumar S."/>
            <person name="Sykes S."/>
            <person name="Schwartz D.C."/>
            <person name="Turgeon B.G."/>
            <person name="Wapinski I."/>
            <person name="Yoder O."/>
            <person name="Young S."/>
            <person name="Zeng Q."/>
            <person name="Zhou S."/>
            <person name="Galagan J."/>
            <person name="Cuomo C.A."/>
            <person name="Kistler H.C."/>
            <person name="Rep M."/>
        </authorList>
    </citation>
    <scope>NUCLEOTIDE SEQUENCE [LARGE SCALE GENOMIC DNA]</scope>
    <source>
        <strain evidence="2">4287</strain>
    </source>
</reference>
<name>A0A0J9USR9_FUSO4</name>
<gene>
    <name evidence="2" type="ORF">FOXG_04562</name>
</gene>
<dbReference type="VEuPathDB" id="FungiDB:FOXG_04562"/>
<dbReference type="AlphaFoldDB" id="A0A0J9USR9"/>
<dbReference type="Proteomes" id="UP000009097">
    <property type="component" value="Unassembled WGS sequence"/>
</dbReference>
<feature type="region of interest" description="Disordered" evidence="1">
    <location>
        <begin position="29"/>
        <end position="50"/>
    </location>
</feature>
<dbReference type="RefSeq" id="XP_018239336.1">
    <property type="nucleotide sequence ID" value="XM_018382597.1"/>
</dbReference>
<evidence type="ECO:0000313" key="3">
    <source>
        <dbReference type="Proteomes" id="UP000009097"/>
    </source>
</evidence>
<sequence>MPSRWLQRRLLQERLRARLRETTRCPFLLHTTSPITSPPSTPPSQARRTSPKITCQISLATLRSSLIPPTPERLGMSVTTVLSPVVSRLTPTISPLFTPVTTKLLRLEPTSSALLPITPTLFTLARVTPSSAELARLTLTLLLLSSLLLDITSTTLLSAVMLISSLDVTTLFAMSWVTRMLFLRLNSPLRLPVVLRPTTSRARLSLLLVELRTKRGLLFHDLMLRDSMTQASMST</sequence>
<dbReference type="KEGG" id="fox:FOXG_04562"/>
<accession>A0A0J9USR9</accession>
<evidence type="ECO:0000256" key="1">
    <source>
        <dbReference type="SAM" id="MobiDB-lite"/>
    </source>
</evidence>
<reference evidence="2" key="1">
    <citation type="submission" date="2007-04" db="EMBL/GenBank/DDBJ databases">
        <authorList>
            <consortium name="The Broad Institute Genome Sequencing Platform"/>
            <person name="Birren B."/>
            <person name="Lander E."/>
            <person name="Galagan J."/>
            <person name="Nusbaum C."/>
            <person name="Devon K."/>
            <person name="Ma L.-J."/>
            <person name="Jaffe D."/>
            <person name="Butler J."/>
            <person name="Alvarez P."/>
            <person name="Gnerre S."/>
            <person name="Grabherr M."/>
            <person name="Kleber M."/>
            <person name="Mauceli E."/>
            <person name="Brockman W."/>
            <person name="MacCallum I.A."/>
            <person name="Young S."/>
            <person name="LaButti K."/>
            <person name="DeCaprio D."/>
            <person name="Crawford M."/>
            <person name="Koehrsen M."/>
            <person name="Engels R."/>
            <person name="Montgomery P."/>
            <person name="Pearson M."/>
            <person name="Howarth C."/>
            <person name="Larson L."/>
            <person name="White J."/>
            <person name="O'Leary S."/>
            <person name="Kodira C."/>
            <person name="Zeng Q."/>
            <person name="Yandava C."/>
            <person name="Alvarado L."/>
            <person name="Kistler C."/>
            <person name="Shim W.-B."/>
            <person name="Kang S."/>
            <person name="Woloshuk C."/>
        </authorList>
    </citation>
    <scope>NUCLEOTIDE SEQUENCE</scope>
    <source>
        <strain evidence="2">4287</strain>
    </source>
</reference>
<dbReference type="EMBL" id="DS231699">
    <property type="protein sequence ID" value="KNB01291.1"/>
    <property type="molecule type" value="Genomic_DNA"/>
</dbReference>
<dbReference type="GeneID" id="28946603"/>
<proteinExistence type="predicted"/>
<evidence type="ECO:0000313" key="2">
    <source>
        <dbReference type="EMBL" id="KNB01291.1"/>
    </source>
</evidence>
<organism evidence="2 3">
    <name type="scientific">Fusarium oxysporum f. sp. lycopersici (strain 4287 / CBS 123668 / FGSC 9935 / NRRL 34936)</name>
    <name type="common">Fusarium vascular wilt of tomato</name>
    <dbReference type="NCBI Taxonomy" id="426428"/>
    <lineage>
        <taxon>Eukaryota</taxon>
        <taxon>Fungi</taxon>
        <taxon>Dikarya</taxon>
        <taxon>Ascomycota</taxon>
        <taxon>Pezizomycotina</taxon>
        <taxon>Sordariomycetes</taxon>
        <taxon>Hypocreomycetidae</taxon>
        <taxon>Hypocreales</taxon>
        <taxon>Nectriaceae</taxon>
        <taxon>Fusarium</taxon>
        <taxon>Fusarium oxysporum species complex</taxon>
    </lineage>
</organism>